<dbReference type="Pfam" id="PF07366">
    <property type="entry name" value="SnoaL"/>
    <property type="match status" value="1"/>
</dbReference>
<dbReference type="PANTHER" id="PTHR38436:SF1">
    <property type="entry name" value="ESTER CYCLASE"/>
    <property type="match status" value="1"/>
</dbReference>
<evidence type="ECO:0008006" key="3">
    <source>
        <dbReference type="Google" id="ProtNLM"/>
    </source>
</evidence>
<dbReference type="Proteomes" id="UP000654123">
    <property type="component" value="Unassembled WGS sequence"/>
</dbReference>
<dbReference type="Gene3D" id="3.10.450.50">
    <property type="match status" value="1"/>
</dbReference>
<protein>
    <recommendedName>
        <fullName evidence="3">SnoaL-like polyketide cyclase</fullName>
    </recommendedName>
</protein>
<dbReference type="SUPFAM" id="SSF54427">
    <property type="entry name" value="NTF2-like"/>
    <property type="match status" value="1"/>
</dbReference>
<accession>A0A918B1D7</accession>
<dbReference type="EMBL" id="BMSV01000006">
    <property type="protein sequence ID" value="GGQ13069.1"/>
    <property type="molecule type" value="Genomic_DNA"/>
</dbReference>
<sequence length="231" mass="25929">MTFVQVIDCRTQQADALNHLMDDWIEATRGKRTATHSIVGKDRADASHVVEIVEFPSYEEAMRNSHLPETDRIYREMVALCEGEPSFTDLDVVRDEQLNKDLVREFFEKVVNGGDIDAADRLCAADYREHDPAVSSEPLDLRRAKEENGALVASFGPRMTLDRVVAEGDLVCVGASYRGRHVRDYRGLPATGRDVSGTGHATFRCADGRITESWWNWDEAGMLRQLGVLES</sequence>
<dbReference type="GO" id="GO:0030638">
    <property type="term" value="P:polyketide metabolic process"/>
    <property type="evidence" value="ECO:0007669"/>
    <property type="project" value="InterPro"/>
</dbReference>
<reference evidence="1" key="2">
    <citation type="submission" date="2020-09" db="EMBL/GenBank/DDBJ databases">
        <authorList>
            <person name="Sun Q."/>
            <person name="Ohkuma M."/>
        </authorList>
    </citation>
    <scope>NUCLEOTIDE SEQUENCE</scope>
    <source>
        <strain evidence="1">JCM 4335</strain>
    </source>
</reference>
<dbReference type="PANTHER" id="PTHR38436">
    <property type="entry name" value="POLYKETIDE CYCLASE SNOAL-LIKE DOMAIN"/>
    <property type="match status" value="1"/>
</dbReference>
<gene>
    <name evidence="1" type="ORF">GCM10010249_34790</name>
</gene>
<dbReference type="AlphaFoldDB" id="A0A918B1D7"/>
<reference evidence="1" key="1">
    <citation type="journal article" date="2014" name="Int. J. Syst. Evol. Microbiol.">
        <title>Complete genome sequence of Corynebacterium casei LMG S-19264T (=DSM 44701T), isolated from a smear-ripened cheese.</title>
        <authorList>
            <consortium name="US DOE Joint Genome Institute (JGI-PGF)"/>
            <person name="Walter F."/>
            <person name="Albersmeier A."/>
            <person name="Kalinowski J."/>
            <person name="Ruckert C."/>
        </authorList>
    </citation>
    <scope>NUCLEOTIDE SEQUENCE</scope>
    <source>
        <strain evidence="1">JCM 4335</strain>
    </source>
</reference>
<name>A0A918B1D7_9ACTN</name>
<keyword evidence="2" id="KW-1185">Reference proteome</keyword>
<dbReference type="InterPro" id="IPR032710">
    <property type="entry name" value="NTF2-like_dom_sf"/>
</dbReference>
<comment type="caution">
    <text evidence="1">The sequence shown here is derived from an EMBL/GenBank/DDBJ whole genome shotgun (WGS) entry which is preliminary data.</text>
</comment>
<evidence type="ECO:0000313" key="2">
    <source>
        <dbReference type="Proteomes" id="UP000654123"/>
    </source>
</evidence>
<evidence type="ECO:0000313" key="1">
    <source>
        <dbReference type="EMBL" id="GGQ13069.1"/>
    </source>
</evidence>
<dbReference type="InterPro" id="IPR009959">
    <property type="entry name" value="Cyclase_SnoaL-like"/>
</dbReference>
<organism evidence="1 2">
    <name type="scientific">Streptomyces roseolilacinus</name>
    <dbReference type="NCBI Taxonomy" id="66904"/>
    <lineage>
        <taxon>Bacteria</taxon>
        <taxon>Bacillati</taxon>
        <taxon>Actinomycetota</taxon>
        <taxon>Actinomycetes</taxon>
        <taxon>Kitasatosporales</taxon>
        <taxon>Streptomycetaceae</taxon>
        <taxon>Streptomyces</taxon>
    </lineage>
</organism>
<proteinExistence type="predicted"/>
<dbReference type="RefSeq" id="WP_189534795.1">
    <property type="nucleotide sequence ID" value="NZ_BMSV01000006.1"/>
</dbReference>